<dbReference type="VEuPathDB" id="FungiDB:GGTG_04779"/>
<dbReference type="RefSeq" id="XP_009220840.1">
    <property type="nucleotide sequence ID" value="XM_009222576.1"/>
</dbReference>
<organism evidence="1">
    <name type="scientific">Gaeumannomyces tritici (strain R3-111a-1)</name>
    <name type="common">Wheat and barley take-all root rot fungus</name>
    <name type="synonym">Gaeumannomyces graminis var. tritici</name>
    <dbReference type="NCBI Taxonomy" id="644352"/>
    <lineage>
        <taxon>Eukaryota</taxon>
        <taxon>Fungi</taxon>
        <taxon>Dikarya</taxon>
        <taxon>Ascomycota</taxon>
        <taxon>Pezizomycotina</taxon>
        <taxon>Sordariomycetes</taxon>
        <taxon>Sordariomycetidae</taxon>
        <taxon>Magnaporthales</taxon>
        <taxon>Magnaporthaceae</taxon>
        <taxon>Gaeumannomyces</taxon>
    </lineage>
</organism>
<accession>J3NU28</accession>
<dbReference type="OrthoDB" id="5362630at2759"/>
<reference evidence="1" key="3">
    <citation type="submission" date="2010-09" db="EMBL/GenBank/DDBJ databases">
        <title>Annotation of Gaeumannomyces graminis var. tritici R3-111a-1.</title>
        <authorList>
            <consortium name="The Broad Institute Genome Sequencing Platform"/>
            <person name="Ma L.-J."/>
            <person name="Dead R."/>
            <person name="Young S.K."/>
            <person name="Zeng Q."/>
            <person name="Gargeya S."/>
            <person name="Fitzgerald M."/>
            <person name="Haas B."/>
            <person name="Abouelleil A."/>
            <person name="Alvarado L."/>
            <person name="Arachchi H.M."/>
            <person name="Berlin A."/>
            <person name="Brown A."/>
            <person name="Chapman S.B."/>
            <person name="Chen Z."/>
            <person name="Dunbar C."/>
            <person name="Freedman E."/>
            <person name="Gearin G."/>
            <person name="Gellesch M."/>
            <person name="Goldberg J."/>
            <person name="Griggs A."/>
            <person name="Gujja S."/>
            <person name="Heiman D."/>
            <person name="Howarth C."/>
            <person name="Larson L."/>
            <person name="Lui A."/>
            <person name="MacDonald P.J.P."/>
            <person name="Mehta T."/>
            <person name="Montmayeur A."/>
            <person name="Murphy C."/>
            <person name="Neiman D."/>
            <person name="Pearson M."/>
            <person name="Priest M."/>
            <person name="Roberts A."/>
            <person name="Saif S."/>
            <person name="Shea T."/>
            <person name="Shenoy N."/>
            <person name="Sisk P."/>
            <person name="Stolte C."/>
            <person name="Sykes S."/>
            <person name="Yandava C."/>
            <person name="Wortman J."/>
            <person name="Nusbaum C."/>
            <person name="Birren B."/>
        </authorList>
    </citation>
    <scope>NUCLEOTIDE SEQUENCE</scope>
    <source>
        <strain evidence="1">R3-111a-1</strain>
    </source>
</reference>
<reference evidence="1" key="2">
    <citation type="submission" date="2010-07" db="EMBL/GenBank/DDBJ databases">
        <authorList>
            <consortium name="The Broad Institute Genome Sequencing Platform"/>
            <consortium name="Broad Institute Genome Sequencing Center for Infectious Disease"/>
            <person name="Ma L.-J."/>
            <person name="Dead R."/>
            <person name="Young S."/>
            <person name="Zeng Q."/>
            <person name="Koehrsen M."/>
            <person name="Alvarado L."/>
            <person name="Berlin A."/>
            <person name="Chapman S.B."/>
            <person name="Chen Z."/>
            <person name="Freedman E."/>
            <person name="Gellesch M."/>
            <person name="Goldberg J."/>
            <person name="Griggs A."/>
            <person name="Gujja S."/>
            <person name="Heilman E.R."/>
            <person name="Heiman D."/>
            <person name="Hepburn T."/>
            <person name="Howarth C."/>
            <person name="Jen D."/>
            <person name="Larson L."/>
            <person name="Mehta T."/>
            <person name="Neiman D."/>
            <person name="Pearson M."/>
            <person name="Roberts A."/>
            <person name="Saif S."/>
            <person name="Shea T."/>
            <person name="Shenoy N."/>
            <person name="Sisk P."/>
            <person name="Stolte C."/>
            <person name="Sykes S."/>
            <person name="Walk T."/>
            <person name="White J."/>
            <person name="Yandava C."/>
            <person name="Haas B."/>
            <person name="Nusbaum C."/>
            <person name="Birren B."/>
        </authorList>
    </citation>
    <scope>NUCLEOTIDE SEQUENCE</scope>
    <source>
        <strain evidence="1">R3-111a-1</strain>
    </source>
</reference>
<reference evidence="3" key="1">
    <citation type="submission" date="2010-07" db="EMBL/GenBank/DDBJ databases">
        <title>The genome sequence of Gaeumannomyces graminis var. tritici strain R3-111a-1.</title>
        <authorList>
            <consortium name="The Broad Institute Genome Sequencing Platform"/>
            <person name="Ma L.-J."/>
            <person name="Dead R."/>
            <person name="Young S."/>
            <person name="Zeng Q."/>
            <person name="Koehrsen M."/>
            <person name="Alvarado L."/>
            <person name="Berlin A."/>
            <person name="Chapman S.B."/>
            <person name="Chen Z."/>
            <person name="Freedman E."/>
            <person name="Gellesch M."/>
            <person name="Goldberg J."/>
            <person name="Griggs A."/>
            <person name="Gujja S."/>
            <person name="Heilman E.R."/>
            <person name="Heiman D."/>
            <person name="Hepburn T."/>
            <person name="Howarth C."/>
            <person name="Jen D."/>
            <person name="Larson L."/>
            <person name="Mehta T."/>
            <person name="Neiman D."/>
            <person name="Pearson M."/>
            <person name="Roberts A."/>
            <person name="Saif S."/>
            <person name="Shea T."/>
            <person name="Shenoy N."/>
            <person name="Sisk P."/>
            <person name="Stolte C."/>
            <person name="Sykes S."/>
            <person name="Walk T."/>
            <person name="White J."/>
            <person name="Yandava C."/>
            <person name="Haas B."/>
            <person name="Nusbaum C."/>
            <person name="Birren B."/>
        </authorList>
    </citation>
    <scope>NUCLEOTIDE SEQUENCE [LARGE SCALE GENOMIC DNA]</scope>
    <source>
        <strain evidence="3">R3-111a-1</strain>
    </source>
</reference>
<dbReference type="PANTHER" id="PTHR35392">
    <property type="entry name" value="ZN(II)2CYS6 TRANSCRIPTION FACTOR (EUROFUNG)-RELATED-RELATED"/>
    <property type="match status" value="1"/>
</dbReference>
<reference evidence="2" key="5">
    <citation type="submission" date="2018-04" db="UniProtKB">
        <authorList>
            <consortium name="EnsemblFungi"/>
        </authorList>
    </citation>
    <scope>IDENTIFICATION</scope>
    <source>
        <strain evidence="2">R3-111a-1</strain>
    </source>
</reference>
<protein>
    <submittedName>
        <fullName evidence="1 2">Uncharacterized protein</fullName>
    </submittedName>
</protein>
<dbReference type="STRING" id="644352.J3NU28"/>
<dbReference type="eggNOG" id="ENOG502RAQ3">
    <property type="taxonomic scope" value="Eukaryota"/>
</dbReference>
<dbReference type="PANTHER" id="PTHR35392:SF3">
    <property type="entry name" value="ZN(2)-C6 FUNGAL-TYPE DOMAIN-CONTAINING PROTEIN"/>
    <property type="match status" value="1"/>
</dbReference>
<evidence type="ECO:0000313" key="3">
    <source>
        <dbReference type="Proteomes" id="UP000006039"/>
    </source>
</evidence>
<dbReference type="AlphaFoldDB" id="J3NU28"/>
<gene>
    <name evidence="2" type="primary">20345237</name>
    <name evidence="1" type="ORF">GGTG_04779</name>
</gene>
<keyword evidence="3" id="KW-1185">Reference proteome</keyword>
<proteinExistence type="predicted"/>
<sequence length="294" mass="33646">MNFIRPGSLELTKRDLDQEPNWADAIAKTIEVSLGLSEIPLILIVRKFIPAPNDVTSRTWIAPDGVTRVTTELSPYAIDDINMAAATIATYIRENCLCFAEVVVQAPHAIQIVYRRVAEHVAELRVAVARPEADEMDREILELMERYCPLWWGIRNMMGSAWLVGEEKLGMDPVLDEGYPLGDKISVPRQVVQTAGCLLNRATQPRQTAFLEAFRSAIAPGRSKEWYQRSFYTVFVLVFVLLHECEDISKDRERYARQNFLKVSQSPNRTVFPWITRNPKAVPLRQAFFFFEQL</sequence>
<dbReference type="EnsemblFungi" id="EJT79695">
    <property type="protein sequence ID" value="EJT79695"/>
    <property type="gene ID" value="GGTG_04779"/>
</dbReference>
<dbReference type="EMBL" id="GL385396">
    <property type="protein sequence ID" value="EJT79695.1"/>
    <property type="molecule type" value="Genomic_DNA"/>
</dbReference>
<reference evidence="2" key="4">
    <citation type="journal article" date="2015" name="G3 (Bethesda)">
        <title>Genome sequences of three phytopathogenic species of the Magnaporthaceae family of fungi.</title>
        <authorList>
            <person name="Okagaki L.H."/>
            <person name="Nunes C.C."/>
            <person name="Sailsbery J."/>
            <person name="Clay B."/>
            <person name="Brown D."/>
            <person name="John T."/>
            <person name="Oh Y."/>
            <person name="Young N."/>
            <person name="Fitzgerald M."/>
            <person name="Haas B.J."/>
            <person name="Zeng Q."/>
            <person name="Young S."/>
            <person name="Adiconis X."/>
            <person name="Fan L."/>
            <person name="Levin J.Z."/>
            <person name="Mitchell T.K."/>
            <person name="Okubara P.A."/>
            <person name="Farman M.L."/>
            <person name="Kohn L.M."/>
            <person name="Birren B."/>
            <person name="Ma L.-J."/>
            <person name="Dean R.A."/>
        </authorList>
    </citation>
    <scope>NUCLEOTIDE SEQUENCE</scope>
    <source>
        <strain evidence="2">R3-111a-1</strain>
    </source>
</reference>
<evidence type="ECO:0000313" key="1">
    <source>
        <dbReference type="EMBL" id="EJT79695.1"/>
    </source>
</evidence>
<name>J3NU28_GAET3</name>
<dbReference type="InterPro" id="IPR052973">
    <property type="entry name" value="Fungal_sec-metab_reg_TF"/>
</dbReference>
<evidence type="ECO:0000313" key="2">
    <source>
        <dbReference type="EnsemblFungi" id="EJT79695"/>
    </source>
</evidence>
<dbReference type="GeneID" id="20345237"/>
<dbReference type="Proteomes" id="UP000006039">
    <property type="component" value="Unassembled WGS sequence"/>
</dbReference>
<dbReference type="HOGENOM" id="CLU_946797_0_0_1"/>